<name>A0ABR8DT62_9NOSO</name>
<organism evidence="1 2">
    <name type="scientific">Nostoc flagelliforme FACHB-838</name>
    <dbReference type="NCBI Taxonomy" id="2692904"/>
    <lineage>
        <taxon>Bacteria</taxon>
        <taxon>Bacillati</taxon>
        <taxon>Cyanobacteriota</taxon>
        <taxon>Cyanophyceae</taxon>
        <taxon>Nostocales</taxon>
        <taxon>Nostocaceae</taxon>
        <taxon>Nostoc</taxon>
    </lineage>
</organism>
<protein>
    <recommendedName>
        <fullName evidence="3">UvrD-like helicase C-terminal domain-containing protein</fullName>
    </recommendedName>
</protein>
<evidence type="ECO:0000313" key="1">
    <source>
        <dbReference type="EMBL" id="MBD2532540.1"/>
    </source>
</evidence>
<dbReference type="EMBL" id="JACJSI010000061">
    <property type="protein sequence ID" value="MBD2532540.1"/>
    <property type="molecule type" value="Genomic_DNA"/>
</dbReference>
<evidence type="ECO:0000313" key="2">
    <source>
        <dbReference type="Proteomes" id="UP000623440"/>
    </source>
</evidence>
<proteinExistence type="predicted"/>
<accession>A0ABR8DT62</accession>
<sequence>MIPDCYSDESDIKLRNQLFVALTRSRAWVNLSGVDGNYPFYEEFRRVMESGNSFQFAYYPPKVDIGETVDIR</sequence>
<keyword evidence="2" id="KW-1185">Reference proteome</keyword>
<comment type="caution">
    <text evidence="1">The sequence shown here is derived from an EMBL/GenBank/DDBJ whole genome shotgun (WGS) entry which is preliminary data.</text>
</comment>
<dbReference type="RefSeq" id="WP_190943161.1">
    <property type="nucleotide sequence ID" value="NZ_JACJSI010000061.1"/>
</dbReference>
<evidence type="ECO:0008006" key="3">
    <source>
        <dbReference type="Google" id="ProtNLM"/>
    </source>
</evidence>
<gene>
    <name evidence="1" type="ORF">H6G97_24340</name>
</gene>
<dbReference type="Proteomes" id="UP000623440">
    <property type="component" value="Unassembled WGS sequence"/>
</dbReference>
<reference evidence="1 2" key="1">
    <citation type="journal article" date="2020" name="ISME J.">
        <title>Comparative genomics reveals insights into cyanobacterial evolution and habitat adaptation.</title>
        <authorList>
            <person name="Chen M.Y."/>
            <person name="Teng W.K."/>
            <person name="Zhao L."/>
            <person name="Hu C.X."/>
            <person name="Zhou Y.K."/>
            <person name="Han B.P."/>
            <person name="Song L.R."/>
            <person name="Shu W.S."/>
        </authorList>
    </citation>
    <scope>NUCLEOTIDE SEQUENCE [LARGE SCALE GENOMIC DNA]</scope>
    <source>
        <strain evidence="1 2">FACHB-838</strain>
    </source>
</reference>